<keyword evidence="3" id="KW-1185">Reference proteome</keyword>
<dbReference type="MGI" id="MGI:2385853">
    <property type="gene designation" value="Nudt18"/>
</dbReference>
<dbReference type="ExpressionAtlas" id="A0A2I3BQ34">
    <property type="expression patterns" value="baseline and differential"/>
</dbReference>
<protein>
    <submittedName>
        <fullName evidence="1">Nudix hydrolase 18</fullName>
    </submittedName>
</protein>
<dbReference type="AGR" id="MGI:2385853"/>
<name>A0A2I3BQ34_MOUSE</name>
<evidence type="ECO:0007829" key="4">
    <source>
        <dbReference type="ProteomicsDB" id="A0A2I3BQ34"/>
    </source>
</evidence>
<dbReference type="GeneTree" id="ENSGT00390000002931"/>
<accession>A0A2I3BQ34</accession>
<evidence type="ECO:0000313" key="2">
    <source>
        <dbReference type="MGI" id="MGI:2385853"/>
    </source>
</evidence>
<reference evidence="1" key="3">
    <citation type="submission" date="2025-08" db="UniProtKB">
        <authorList>
            <consortium name="Ensembl"/>
        </authorList>
    </citation>
    <scope>IDENTIFICATION</scope>
    <source>
        <strain evidence="1">C57BL/6J</strain>
    </source>
</reference>
<dbReference type="VEuPathDB" id="HostDB:ENSMUSG00000045211"/>
<reference evidence="1" key="4">
    <citation type="submission" date="2025-09" db="UniProtKB">
        <authorList>
            <consortium name="Ensembl"/>
        </authorList>
    </citation>
    <scope>IDENTIFICATION</scope>
    <source>
        <strain evidence="1">C57BL/6J</strain>
    </source>
</reference>
<dbReference type="Bgee" id="ENSMUSG00000045211">
    <property type="expression patterns" value="Expressed in seminiferous tubule of testis and 216 other cell types or tissues"/>
</dbReference>
<organism evidence="1 3">
    <name type="scientific">Mus musculus</name>
    <name type="common">Mouse</name>
    <dbReference type="NCBI Taxonomy" id="10090"/>
    <lineage>
        <taxon>Eukaryota</taxon>
        <taxon>Metazoa</taxon>
        <taxon>Chordata</taxon>
        <taxon>Craniata</taxon>
        <taxon>Vertebrata</taxon>
        <taxon>Euteleostomi</taxon>
        <taxon>Mammalia</taxon>
        <taxon>Eutheria</taxon>
        <taxon>Euarchontoglires</taxon>
        <taxon>Glires</taxon>
        <taxon>Rodentia</taxon>
        <taxon>Myomorpha</taxon>
        <taxon>Muroidea</taxon>
        <taxon>Muridae</taxon>
        <taxon>Murinae</taxon>
        <taxon>Mus</taxon>
        <taxon>Mus</taxon>
    </lineage>
</organism>
<dbReference type="AlphaFoldDB" id="A0A2I3BQ34"/>
<dbReference type="Antibodypedia" id="74437">
    <property type="antibodies" value="188 antibodies from 21 providers"/>
</dbReference>
<reference evidence="1 3" key="1">
    <citation type="journal article" date="2009" name="PLoS Biol.">
        <title>Lineage-specific biology revealed by a finished genome assembly of the mouse.</title>
        <authorList>
            <consortium name="Mouse Genome Sequencing Consortium"/>
            <person name="Church D.M."/>
            <person name="Goodstadt L."/>
            <person name="Hillier L.W."/>
            <person name="Zody M.C."/>
            <person name="Goldstein S."/>
            <person name="She X."/>
            <person name="Bult C.J."/>
            <person name="Agarwala R."/>
            <person name="Cherry J.L."/>
            <person name="DiCuccio M."/>
            <person name="Hlavina W."/>
            <person name="Kapustin Y."/>
            <person name="Meric P."/>
            <person name="Maglott D."/>
            <person name="Birtle Z."/>
            <person name="Marques A.C."/>
            <person name="Graves T."/>
            <person name="Zhou S."/>
            <person name="Teague B."/>
            <person name="Potamousis K."/>
            <person name="Churas C."/>
            <person name="Place M."/>
            <person name="Herschleb J."/>
            <person name="Runnheim R."/>
            <person name="Forrest D."/>
            <person name="Amos-Landgraf J."/>
            <person name="Schwartz D.C."/>
            <person name="Cheng Z."/>
            <person name="Lindblad-Toh K."/>
            <person name="Eichler E.E."/>
            <person name="Ponting C.P."/>
        </authorList>
    </citation>
    <scope>NUCLEOTIDE SEQUENCE [LARGE SCALE GENOMIC DNA]</scope>
    <source>
        <strain evidence="1 3">C57BL/6J</strain>
    </source>
</reference>
<dbReference type="Proteomes" id="UP000000589">
    <property type="component" value="Chromosome 14"/>
</dbReference>
<sequence>MATEGLAGALATVLGGKGLLVQSCDSEPAGKPLFPVRLRKNVCYVVLAVFLNEQAEFSRLPKMLILSPSRPAGTHGSPCPHRLEPMMFCTW</sequence>
<dbReference type="Ensembl" id="ENSMUST00000228554.2">
    <property type="protein sequence ID" value="ENSMUSP00000154027.2"/>
    <property type="gene ID" value="ENSMUSG00000045211.6"/>
</dbReference>
<keyword evidence="4" id="KW-1267">Proteomics identification</keyword>
<dbReference type="ProteomicsDB" id="355110"/>
<evidence type="ECO:0000313" key="3">
    <source>
        <dbReference type="Proteomes" id="UP000000589"/>
    </source>
</evidence>
<reference evidence="1 3" key="2">
    <citation type="journal article" date="2011" name="PLoS Biol.">
        <title>Modernizing reference genome assemblies.</title>
        <authorList>
            <person name="Church D.M."/>
            <person name="Schneider V.A."/>
            <person name="Graves T."/>
            <person name="Auger K."/>
            <person name="Cunningham F."/>
            <person name="Bouk N."/>
            <person name="Chen H.C."/>
            <person name="Agarwala R."/>
            <person name="McLaren W.M."/>
            <person name="Ritchie G.R."/>
            <person name="Albracht D."/>
            <person name="Kremitzki M."/>
            <person name="Rock S."/>
            <person name="Kotkiewicz H."/>
            <person name="Kremitzki C."/>
            <person name="Wollam A."/>
            <person name="Trani L."/>
            <person name="Fulton L."/>
            <person name="Fulton R."/>
            <person name="Matthews L."/>
            <person name="Whitehead S."/>
            <person name="Chow W."/>
            <person name="Torrance J."/>
            <person name="Dunn M."/>
            <person name="Harden G."/>
            <person name="Threadgold G."/>
            <person name="Wood J."/>
            <person name="Collins J."/>
            <person name="Heath P."/>
            <person name="Griffiths G."/>
            <person name="Pelan S."/>
            <person name="Grafham D."/>
            <person name="Eichler E.E."/>
            <person name="Weinstock G."/>
            <person name="Mardis E.R."/>
            <person name="Wilson R.K."/>
            <person name="Howe K."/>
            <person name="Flicek P."/>
            <person name="Hubbard T."/>
        </authorList>
    </citation>
    <scope>NUCLEOTIDE SEQUENCE [LARGE SCALE GENOMIC DNA]</scope>
    <source>
        <strain evidence="1 3">C57BL/6J</strain>
    </source>
</reference>
<evidence type="ECO:0000313" key="1">
    <source>
        <dbReference type="Ensembl" id="ENSMUSP00000154027.2"/>
    </source>
</evidence>
<gene>
    <name evidence="1 2" type="primary">Nudt18</name>
</gene>
<proteinExistence type="evidence at protein level"/>